<dbReference type="GO" id="GO:0016747">
    <property type="term" value="F:acyltransferase activity, transferring groups other than amino-acyl groups"/>
    <property type="evidence" value="ECO:0007669"/>
    <property type="project" value="InterPro"/>
</dbReference>
<dbReference type="InterPro" id="IPR000182">
    <property type="entry name" value="GNAT_dom"/>
</dbReference>
<dbReference type="EMBL" id="MTKS01000101">
    <property type="protein sequence ID" value="RWX51665.1"/>
    <property type="molecule type" value="Genomic_DNA"/>
</dbReference>
<dbReference type="AlphaFoldDB" id="A0A444JF07"/>
<proteinExistence type="predicted"/>
<feature type="non-terminal residue" evidence="2">
    <location>
        <position position="123"/>
    </location>
</feature>
<dbReference type="Proteomes" id="UP000288892">
    <property type="component" value="Unassembled WGS sequence"/>
</dbReference>
<keyword evidence="2" id="KW-0808">Transferase</keyword>
<sequence>MSTLYLPQIQKARRVTGKTLAFRDATVTDAEFILMLRTNEKRSRYLSPVSNDIESQQAWLTRYAQMQDQAYFIIEFEGEFIGTVRCYDAREDSFCWGSWILIDNSPRHAAIESALMVYAYALN</sequence>
<organism evidence="2 3">
    <name type="scientific">Candidatus Electrothrix marina</name>
    <dbReference type="NCBI Taxonomy" id="1859130"/>
    <lineage>
        <taxon>Bacteria</taxon>
        <taxon>Pseudomonadati</taxon>
        <taxon>Thermodesulfobacteriota</taxon>
        <taxon>Desulfobulbia</taxon>
        <taxon>Desulfobulbales</taxon>
        <taxon>Desulfobulbaceae</taxon>
        <taxon>Candidatus Electrothrix</taxon>
    </lineage>
</organism>
<evidence type="ECO:0000313" key="2">
    <source>
        <dbReference type="EMBL" id="RWX51665.1"/>
    </source>
</evidence>
<evidence type="ECO:0000313" key="3">
    <source>
        <dbReference type="Proteomes" id="UP000288892"/>
    </source>
</evidence>
<name>A0A444JF07_9BACT</name>
<evidence type="ECO:0000259" key="1">
    <source>
        <dbReference type="Pfam" id="PF13302"/>
    </source>
</evidence>
<accession>A0A444JF07</accession>
<gene>
    <name evidence="2" type="ORF">VU01_11015</name>
</gene>
<dbReference type="Pfam" id="PF13302">
    <property type="entry name" value="Acetyltransf_3"/>
    <property type="match status" value="1"/>
</dbReference>
<protein>
    <submittedName>
        <fullName evidence="2">Acetyltransferase (GNAT) domain-containing protein</fullName>
    </submittedName>
</protein>
<dbReference type="SUPFAM" id="SSF55729">
    <property type="entry name" value="Acyl-CoA N-acyltransferases (Nat)"/>
    <property type="match status" value="1"/>
</dbReference>
<reference evidence="2 3" key="1">
    <citation type="submission" date="2017-01" db="EMBL/GenBank/DDBJ databases">
        <title>The cable genome- insights into the physiology and evolution of filamentous bacteria capable of sulfide oxidation via long distance electron transfer.</title>
        <authorList>
            <person name="Schreiber L."/>
            <person name="Bjerg J.T."/>
            <person name="Boggild A."/>
            <person name="Van De Vossenberg J."/>
            <person name="Meysman F."/>
            <person name="Nielsen L.P."/>
            <person name="Schramm A."/>
            <person name="Kjeldsen K.U."/>
        </authorList>
    </citation>
    <scope>NUCLEOTIDE SEQUENCE [LARGE SCALE GENOMIC DNA]</scope>
    <source>
        <strain evidence="2">A5</strain>
    </source>
</reference>
<dbReference type="Gene3D" id="3.40.630.30">
    <property type="match status" value="1"/>
</dbReference>
<comment type="caution">
    <text evidence="2">The sequence shown here is derived from an EMBL/GenBank/DDBJ whole genome shotgun (WGS) entry which is preliminary data.</text>
</comment>
<feature type="domain" description="N-acetyltransferase" evidence="1">
    <location>
        <begin position="20"/>
        <end position="121"/>
    </location>
</feature>
<keyword evidence="3" id="KW-1185">Reference proteome</keyword>
<dbReference type="InterPro" id="IPR016181">
    <property type="entry name" value="Acyl_CoA_acyltransferase"/>
</dbReference>